<dbReference type="Gene3D" id="3.20.180.10">
    <property type="entry name" value="PNP-oxidase-like"/>
    <property type="match status" value="1"/>
</dbReference>
<dbReference type="InterPro" id="IPR037119">
    <property type="entry name" value="Haem_oxidase_HugZ-like_sf"/>
</dbReference>
<comment type="caution">
    <text evidence="3">The sequence shown here is derived from an EMBL/GenBank/DDBJ whole genome shotgun (WGS) entry which is preliminary data.</text>
</comment>
<dbReference type="Pfam" id="PF10615">
    <property type="entry name" value="DUF2470"/>
    <property type="match status" value="1"/>
</dbReference>
<proteinExistence type="predicted"/>
<keyword evidence="1" id="KW-1133">Transmembrane helix</keyword>
<sequence length="222" mass="24488">MAASDPRARIMSHMNKEHDADLSRYLQAFNGLPASAASAAKLTDLTFDTLTIQSRSGVHSVRITPPMKSFADARVRLVDMAERAQAKLGLGDVRIDRFEGPQGAGLASFIGVSVYFVSAAALALGFLRPGTAAWAALDGFFPYKGAEGFVWLVRMIFVPVFAIHVTEAWWMAQSRLKKFNVETGSALWFSWVAETFLEGVPAFQRFDGMVREEKRKKDAAKH</sequence>
<reference evidence="3 4" key="1">
    <citation type="submission" date="2023-10" db="EMBL/GenBank/DDBJ databases">
        <title>Draft genome sequence of Xylaria bambusicola isolate GMP-LS, the root and basal stem rot pathogen of sugarcane in Indonesia.</title>
        <authorList>
            <person name="Selvaraj P."/>
            <person name="Muralishankar V."/>
            <person name="Muruganantham S."/>
            <person name="Sp S."/>
            <person name="Haryani S."/>
            <person name="Lau K.J.X."/>
            <person name="Naqvi N.I."/>
        </authorList>
    </citation>
    <scope>NUCLEOTIDE SEQUENCE [LARGE SCALE GENOMIC DNA]</scope>
    <source>
        <strain evidence="3">GMP-LS</strain>
    </source>
</reference>
<evidence type="ECO:0000313" key="3">
    <source>
        <dbReference type="EMBL" id="KAK5636743.1"/>
    </source>
</evidence>
<feature type="transmembrane region" description="Helical" evidence="1">
    <location>
        <begin position="104"/>
        <end position="128"/>
    </location>
</feature>
<feature type="domain" description="DUF2470" evidence="2">
    <location>
        <begin position="8"/>
        <end position="80"/>
    </location>
</feature>
<feature type="transmembrane region" description="Helical" evidence="1">
    <location>
        <begin position="148"/>
        <end position="170"/>
    </location>
</feature>
<protein>
    <recommendedName>
        <fullName evidence="2">DUF2470 domain-containing protein</fullName>
    </recommendedName>
</protein>
<keyword evidence="1" id="KW-0812">Transmembrane</keyword>
<name>A0AAN7ZEP8_9PEZI</name>
<dbReference type="PANTHER" id="PTHR37783:SF1">
    <property type="entry name" value="MEMBRANE PROTEIN, PUTATIVE (AFU_ORTHOLOGUE AFUA_1G04315)-RELATED"/>
    <property type="match status" value="1"/>
</dbReference>
<accession>A0AAN7ZEP8</accession>
<keyword evidence="1" id="KW-0472">Membrane</keyword>
<dbReference type="InterPro" id="IPR019595">
    <property type="entry name" value="DUF2470"/>
</dbReference>
<dbReference type="EMBL" id="JAWHQM010000076">
    <property type="protein sequence ID" value="KAK5636743.1"/>
    <property type="molecule type" value="Genomic_DNA"/>
</dbReference>
<dbReference type="PANTHER" id="PTHR37783">
    <property type="entry name" value="MEMBRANE PROTEIN, PUTATIVE (AFU_ORTHOLOGUE AFUA_1G04315)-RELATED"/>
    <property type="match status" value="1"/>
</dbReference>
<dbReference type="AlphaFoldDB" id="A0AAN7ZEP8"/>
<evidence type="ECO:0000256" key="1">
    <source>
        <dbReference type="SAM" id="Phobius"/>
    </source>
</evidence>
<evidence type="ECO:0000259" key="2">
    <source>
        <dbReference type="Pfam" id="PF10615"/>
    </source>
</evidence>
<organism evidence="3 4">
    <name type="scientific">Xylaria bambusicola</name>
    <dbReference type="NCBI Taxonomy" id="326684"/>
    <lineage>
        <taxon>Eukaryota</taxon>
        <taxon>Fungi</taxon>
        <taxon>Dikarya</taxon>
        <taxon>Ascomycota</taxon>
        <taxon>Pezizomycotina</taxon>
        <taxon>Sordariomycetes</taxon>
        <taxon>Xylariomycetidae</taxon>
        <taxon>Xylariales</taxon>
        <taxon>Xylariaceae</taxon>
        <taxon>Xylaria</taxon>
    </lineage>
</organism>
<dbReference type="Proteomes" id="UP001305414">
    <property type="component" value="Unassembled WGS sequence"/>
</dbReference>
<keyword evidence="4" id="KW-1185">Reference proteome</keyword>
<evidence type="ECO:0000313" key="4">
    <source>
        <dbReference type="Proteomes" id="UP001305414"/>
    </source>
</evidence>
<gene>
    <name evidence="3" type="ORF">RRF57_012455</name>
</gene>